<comment type="caution">
    <text evidence="5">The sequence shown here is derived from an EMBL/GenBank/DDBJ whole genome shotgun (WGS) entry which is preliminary data.</text>
</comment>
<dbReference type="InterPro" id="IPR050251">
    <property type="entry name" value="HpcH-HpaI_aldolase"/>
</dbReference>
<dbReference type="InterPro" id="IPR015813">
    <property type="entry name" value="Pyrv/PenolPyrv_kinase-like_dom"/>
</dbReference>
<feature type="domain" description="HpcH/HpaI aldolase/citrate lyase" evidence="4">
    <location>
        <begin position="55"/>
        <end position="276"/>
    </location>
</feature>
<evidence type="ECO:0000256" key="1">
    <source>
        <dbReference type="ARBA" id="ARBA00022723"/>
    </source>
</evidence>
<gene>
    <name evidence="5" type="ORF">FALBO_6681</name>
</gene>
<dbReference type="SUPFAM" id="SSF51621">
    <property type="entry name" value="Phosphoenolpyruvate/pyruvate domain"/>
    <property type="match status" value="1"/>
</dbReference>
<keyword evidence="6" id="KW-1185">Reference proteome</keyword>
<dbReference type="InterPro" id="IPR040442">
    <property type="entry name" value="Pyrv_kinase-like_dom_sf"/>
</dbReference>
<dbReference type="PANTHER" id="PTHR30502">
    <property type="entry name" value="2-KETO-3-DEOXY-L-RHAMNONATE ALDOLASE"/>
    <property type="match status" value="1"/>
</dbReference>
<evidence type="ECO:0000313" key="5">
    <source>
        <dbReference type="EMBL" id="KAF4466467.1"/>
    </source>
</evidence>
<feature type="region of interest" description="Disordered" evidence="3">
    <location>
        <begin position="290"/>
        <end position="314"/>
    </location>
</feature>
<dbReference type="Proteomes" id="UP000554235">
    <property type="component" value="Unassembled WGS sequence"/>
</dbReference>
<keyword evidence="2" id="KW-0456">Lyase</keyword>
<dbReference type="GO" id="GO:0005737">
    <property type="term" value="C:cytoplasm"/>
    <property type="evidence" value="ECO:0007669"/>
    <property type="project" value="TreeGrafter"/>
</dbReference>
<evidence type="ECO:0000313" key="6">
    <source>
        <dbReference type="Proteomes" id="UP000554235"/>
    </source>
</evidence>
<dbReference type="InterPro" id="IPR005000">
    <property type="entry name" value="Aldolase/citrate-lyase_domain"/>
</dbReference>
<proteinExistence type="predicted"/>
<dbReference type="GO" id="GO:0016832">
    <property type="term" value="F:aldehyde-lyase activity"/>
    <property type="evidence" value="ECO:0007669"/>
    <property type="project" value="TreeGrafter"/>
</dbReference>
<feature type="compositionally biased region" description="Polar residues" evidence="3">
    <location>
        <begin position="303"/>
        <end position="314"/>
    </location>
</feature>
<protein>
    <submittedName>
        <fullName evidence="5">Macrophomate synthase</fullName>
    </submittedName>
</protein>
<accession>A0A8H4LEC7</accession>
<sequence length="314" mass="33553">MSNQGYLEQPDFHVKAPWRSALLTYPPNLKAALKEAQADPAKTLFGVGHGIPSPFVTKVIASAKPDFVWIDAEHAMFDCLALHDAIHAAHHHSEGKTMAIVRVPKHDEVSLTTALDAGAAGIIIPCCESAEEVKKAVQEIYYPPIGRRSFSPWAFVPGVSDASLYEDDPFNMQTSNRHIALIAQIESVEGVENADEIASVEGVSALMFGPGDFSADAGIPIKLGGTPHPTLMAAMGKFAAAGQKHGLPLLGGAMSPEMLPLMIEQGYRLISMTMDTWGLAHLIQGSMKQGREAAQSVGKPHSQEQNGNIQSGSE</sequence>
<dbReference type="OrthoDB" id="2326446at2759"/>
<evidence type="ECO:0000256" key="2">
    <source>
        <dbReference type="ARBA" id="ARBA00023239"/>
    </source>
</evidence>
<dbReference type="EMBL" id="JAADYS010000871">
    <property type="protein sequence ID" value="KAF4466467.1"/>
    <property type="molecule type" value="Genomic_DNA"/>
</dbReference>
<dbReference type="AlphaFoldDB" id="A0A8H4LEC7"/>
<reference evidence="5 6" key="1">
    <citation type="submission" date="2020-01" db="EMBL/GenBank/DDBJ databases">
        <title>Identification and distribution of gene clusters putatively required for synthesis of sphingolipid metabolism inhibitors in phylogenetically diverse species of the filamentous fungus Fusarium.</title>
        <authorList>
            <person name="Kim H.-S."/>
            <person name="Busman M."/>
            <person name="Brown D.W."/>
            <person name="Divon H."/>
            <person name="Uhlig S."/>
            <person name="Proctor R.H."/>
        </authorList>
    </citation>
    <scope>NUCLEOTIDE SEQUENCE [LARGE SCALE GENOMIC DNA]</scope>
    <source>
        <strain evidence="5 6">NRRL 20459</strain>
    </source>
</reference>
<evidence type="ECO:0000256" key="3">
    <source>
        <dbReference type="SAM" id="MobiDB-lite"/>
    </source>
</evidence>
<dbReference type="PANTHER" id="PTHR30502:SF8">
    <property type="entry name" value="SYNTHASE, PUTATIVE-RELATED"/>
    <property type="match status" value="1"/>
</dbReference>
<evidence type="ECO:0000259" key="4">
    <source>
        <dbReference type="Pfam" id="PF03328"/>
    </source>
</evidence>
<name>A0A8H4LEC7_9HYPO</name>
<organism evidence="5 6">
    <name type="scientific">Fusarium albosuccineum</name>
    <dbReference type="NCBI Taxonomy" id="1237068"/>
    <lineage>
        <taxon>Eukaryota</taxon>
        <taxon>Fungi</taxon>
        <taxon>Dikarya</taxon>
        <taxon>Ascomycota</taxon>
        <taxon>Pezizomycotina</taxon>
        <taxon>Sordariomycetes</taxon>
        <taxon>Hypocreomycetidae</taxon>
        <taxon>Hypocreales</taxon>
        <taxon>Nectriaceae</taxon>
        <taxon>Fusarium</taxon>
        <taxon>Fusarium decemcellulare species complex</taxon>
    </lineage>
</organism>
<dbReference type="Gene3D" id="3.20.20.60">
    <property type="entry name" value="Phosphoenolpyruvate-binding domains"/>
    <property type="match status" value="1"/>
</dbReference>
<dbReference type="GO" id="GO:0046872">
    <property type="term" value="F:metal ion binding"/>
    <property type="evidence" value="ECO:0007669"/>
    <property type="project" value="UniProtKB-KW"/>
</dbReference>
<keyword evidence="1" id="KW-0479">Metal-binding</keyword>
<dbReference type="Pfam" id="PF03328">
    <property type="entry name" value="HpcH_HpaI"/>
    <property type="match status" value="1"/>
</dbReference>